<evidence type="ECO:0000313" key="4">
    <source>
        <dbReference type="EMBL" id="NYZ20415.1"/>
    </source>
</evidence>
<dbReference type="Gene3D" id="3.40.720.10">
    <property type="entry name" value="Alkaline Phosphatase, subunit A"/>
    <property type="match status" value="1"/>
</dbReference>
<protein>
    <submittedName>
        <fullName evidence="4">Alkaline phosphatase family protein</fullName>
    </submittedName>
</protein>
<dbReference type="PANTHER" id="PTHR45953">
    <property type="entry name" value="IDURONATE 2-SULFATASE"/>
    <property type="match status" value="1"/>
</dbReference>
<comment type="caution">
    <text evidence="4">The sequence shown here is derived from an EMBL/GenBank/DDBJ whole genome shotgun (WGS) entry which is preliminary data.</text>
</comment>
<organism evidence="4 5">
    <name type="scientific">Azospirillum oleiclasticum</name>
    <dbReference type="NCBI Taxonomy" id="2735135"/>
    <lineage>
        <taxon>Bacteria</taxon>
        <taxon>Pseudomonadati</taxon>
        <taxon>Pseudomonadota</taxon>
        <taxon>Alphaproteobacteria</taxon>
        <taxon>Rhodospirillales</taxon>
        <taxon>Azospirillaceae</taxon>
        <taxon>Azospirillum</taxon>
    </lineage>
</organism>
<evidence type="ECO:0000259" key="3">
    <source>
        <dbReference type="Pfam" id="PF00884"/>
    </source>
</evidence>
<dbReference type="EMBL" id="JABFDB010000006">
    <property type="protein sequence ID" value="NYZ20415.1"/>
    <property type="molecule type" value="Genomic_DNA"/>
</dbReference>
<dbReference type="Proteomes" id="UP000584642">
    <property type="component" value="Unassembled WGS sequence"/>
</dbReference>
<dbReference type="PANTHER" id="PTHR45953:SF1">
    <property type="entry name" value="IDURONATE 2-SULFATASE"/>
    <property type="match status" value="1"/>
</dbReference>
<feature type="domain" description="Sulfatase N-terminal" evidence="3">
    <location>
        <begin position="7"/>
        <end position="379"/>
    </location>
</feature>
<keyword evidence="5" id="KW-1185">Reference proteome</keyword>
<evidence type="ECO:0000313" key="5">
    <source>
        <dbReference type="Proteomes" id="UP000584642"/>
    </source>
</evidence>
<dbReference type="InterPro" id="IPR000917">
    <property type="entry name" value="Sulfatase_N"/>
</dbReference>
<keyword evidence="1" id="KW-0479">Metal-binding</keyword>
<evidence type="ECO:0000256" key="1">
    <source>
        <dbReference type="ARBA" id="ARBA00022723"/>
    </source>
</evidence>
<dbReference type="SUPFAM" id="SSF53649">
    <property type="entry name" value="Alkaline phosphatase-like"/>
    <property type="match status" value="1"/>
</dbReference>
<dbReference type="InterPro" id="IPR017850">
    <property type="entry name" value="Alkaline_phosphatase_core_sf"/>
</dbReference>
<dbReference type="CDD" id="cd16028">
    <property type="entry name" value="PMH"/>
    <property type="match status" value="1"/>
</dbReference>
<dbReference type="RefSeq" id="WP_180282166.1">
    <property type="nucleotide sequence ID" value="NZ_JABFDB010000006.1"/>
</dbReference>
<keyword evidence="2" id="KW-0378">Hydrolase</keyword>
<accession>A0ABX2T7Y3</accession>
<gene>
    <name evidence="4" type="ORF">HND93_11880</name>
</gene>
<dbReference type="Pfam" id="PF00884">
    <property type="entry name" value="Sulfatase"/>
    <property type="match status" value="1"/>
</dbReference>
<evidence type="ECO:0000256" key="2">
    <source>
        <dbReference type="ARBA" id="ARBA00022801"/>
    </source>
</evidence>
<proteinExistence type="predicted"/>
<sequence length="510" mass="55930">MTDRQTRNVLFITADQWRGDALSAAGHPAVRTPNLDRLAAAGVRFARHFSNASPCGPSRASLLTGMYPHNHRSIRNGTPLDRRFTTLALEARRAGHAPALFGYTDTSADPRGLAPLDPALSTYEGVCPGFDPVCLMTESLEPWGEHLRARGHAVPHPVKGIWSAPGDTPHGPAVYAAADSDTAFLTDRALAWLEGRGGKPWFAHVSYVRPHPPWIAPAPWHAVVDPADCPPPARASEPEVEGAVHPWLGWRLGSFPTDPGHWLEDRPLDPRALDPAALARVQATYYGLIAEVDHHIGRLLDWLERSGEAENTLVIVTADHGELMGDHWMFGKEGWFDSCFHVPLIVRAPGVQASGVAGRVVEGFTEHVDLMPTILDTVGLTPPRQCDGRSLRPWLTGETPADWRRHAVFAFDFRDVAGGAPETALGLRPEQCSLTVLRGERYKYVHFPALPALLYDLAEDPRELRPLRDGLGTAALMRDHAQALLSWRLENEERTLTHIRLGEGGMITGS</sequence>
<reference evidence="4 5" key="1">
    <citation type="submission" date="2020-05" db="EMBL/GenBank/DDBJ databases">
        <title>Azospirillum oleiclasticum sp. nov, a nitrogen-fixing and heavy crude oil-emulsifying bacterium isolated from the crude oil of Yumen Oilfield.</title>
        <authorList>
            <person name="Wu D."/>
            <person name="Cai M."/>
            <person name="Zhang X."/>
        </authorList>
    </citation>
    <scope>NUCLEOTIDE SEQUENCE [LARGE SCALE GENOMIC DNA]</scope>
    <source>
        <strain evidence="4 5">ROY-1-1-2</strain>
    </source>
</reference>
<name>A0ABX2T7Y3_9PROT</name>